<feature type="compositionally biased region" description="Basic and acidic residues" evidence="1">
    <location>
        <begin position="127"/>
        <end position="140"/>
    </location>
</feature>
<evidence type="ECO:0000313" key="2">
    <source>
        <dbReference type="EMBL" id="EIE23176.1"/>
    </source>
</evidence>
<dbReference type="GeneID" id="17041164"/>
<feature type="region of interest" description="Disordered" evidence="1">
    <location>
        <begin position="47"/>
        <end position="76"/>
    </location>
</feature>
<reference evidence="2 3" key="1">
    <citation type="journal article" date="2012" name="Genome Biol.">
        <title>The genome of the polar eukaryotic microalga coccomyxa subellipsoidea reveals traits of cold adaptation.</title>
        <authorList>
            <person name="Blanc G."/>
            <person name="Agarkova I."/>
            <person name="Grimwood J."/>
            <person name="Kuo A."/>
            <person name="Brueggeman A."/>
            <person name="Dunigan D."/>
            <person name="Gurnon J."/>
            <person name="Ladunga I."/>
            <person name="Lindquist E."/>
            <person name="Lucas S."/>
            <person name="Pangilinan J."/>
            <person name="Proschold T."/>
            <person name="Salamov A."/>
            <person name="Schmutz J."/>
            <person name="Weeks D."/>
            <person name="Yamada T."/>
            <person name="Claverie J.M."/>
            <person name="Grigoriev I."/>
            <person name="Van Etten J."/>
            <person name="Lomsadze A."/>
            <person name="Borodovsky M."/>
        </authorList>
    </citation>
    <scope>NUCLEOTIDE SEQUENCE [LARGE SCALE GENOMIC DNA]</scope>
    <source>
        <strain evidence="2 3">C-169</strain>
    </source>
</reference>
<protein>
    <submittedName>
        <fullName evidence="2">Uncharacterized protein</fullName>
    </submittedName>
</protein>
<feature type="region of interest" description="Disordered" evidence="1">
    <location>
        <begin position="102"/>
        <end position="162"/>
    </location>
</feature>
<feature type="region of interest" description="Disordered" evidence="1">
    <location>
        <begin position="1"/>
        <end position="34"/>
    </location>
</feature>
<dbReference type="EMBL" id="AGSI01000008">
    <property type="protein sequence ID" value="EIE23176.1"/>
    <property type="molecule type" value="Genomic_DNA"/>
</dbReference>
<organism evidence="2 3">
    <name type="scientific">Coccomyxa subellipsoidea (strain C-169)</name>
    <name type="common">Green microalga</name>
    <dbReference type="NCBI Taxonomy" id="574566"/>
    <lineage>
        <taxon>Eukaryota</taxon>
        <taxon>Viridiplantae</taxon>
        <taxon>Chlorophyta</taxon>
        <taxon>core chlorophytes</taxon>
        <taxon>Trebouxiophyceae</taxon>
        <taxon>Trebouxiophyceae incertae sedis</taxon>
        <taxon>Coccomyxaceae</taxon>
        <taxon>Coccomyxa</taxon>
        <taxon>Coccomyxa subellipsoidea</taxon>
    </lineage>
</organism>
<dbReference type="RefSeq" id="XP_005647720.1">
    <property type="nucleotide sequence ID" value="XM_005647663.1"/>
</dbReference>
<name>I0YXQ7_COCSC</name>
<dbReference type="OrthoDB" id="10636401at2759"/>
<sequence>MKRRRHKQQAANSKMDHLGSVPSGFGGSPNSTLATSKQAELGGFAAGKLGFPKKKGMRPVTPRATAAPPGGAGESAQTGIARMLPAGIVSKRFQQLFKGKGHAEEDLSVAERGLSTTSTHSQAPEIPLHHEPSPTKDLERPGTAAAPSHDTPAGDRDAAAKLQRAAAAAGAAVAADGVPAVPAAAARRPLPRGSIEHEVLPIKLSGRARSGSIAGGPAPAAVADRPARGDRISHNSTKIKLGGKYDGPK</sequence>
<gene>
    <name evidence="2" type="ORF">COCSUDRAFT_53534</name>
</gene>
<dbReference type="KEGG" id="csl:COCSUDRAFT_53534"/>
<keyword evidence="3" id="KW-1185">Reference proteome</keyword>
<proteinExistence type="predicted"/>
<feature type="region of interest" description="Disordered" evidence="1">
    <location>
        <begin position="207"/>
        <end position="249"/>
    </location>
</feature>
<feature type="compositionally biased region" description="Low complexity" evidence="1">
    <location>
        <begin position="58"/>
        <end position="69"/>
    </location>
</feature>
<evidence type="ECO:0000256" key="1">
    <source>
        <dbReference type="SAM" id="MobiDB-lite"/>
    </source>
</evidence>
<evidence type="ECO:0000313" key="3">
    <source>
        <dbReference type="Proteomes" id="UP000007264"/>
    </source>
</evidence>
<dbReference type="AlphaFoldDB" id="I0YXQ7"/>
<accession>I0YXQ7</accession>
<feature type="compositionally biased region" description="Low complexity" evidence="1">
    <location>
        <begin position="207"/>
        <end position="224"/>
    </location>
</feature>
<comment type="caution">
    <text evidence="2">The sequence shown here is derived from an EMBL/GenBank/DDBJ whole genome shotgun (WGS) entry which is preliminary data.</text>
</comment>
<dbReference type="Proteomes" id="UP000007264">
    <property type="component" value="Unassembled WGS sequence"/>
</dbReference>